<evidence type="ECO:0000259" key="8">
    <source>
        <dbReference type="PROSITE" id="PS50928"/>
    </source>
</evidence>
<dbReference type="AlphaFoldDB" id="A0A2M8P1K6"/>
<dbReference type="InterPro" id="IPR025510">
    <property type="entry name" value="DUF4397"/>
</dbReference>
<keyword evidence="6 7" id="KW-0472">Membrane</keyword>
<comment type="caution">
    <text evidence="9">The sequence shown here is derived from an EMBL/GenBank/DDBJ whole genome shotgun (WGS) entry which is preliminary data.</text>
</comment>
<keyword evidence="5 7" id="KW-1133">Transmembrane helix</keyword>
<feature type="transmembrane region" description="Helical" evidence="7">
    <location>
        <begin position="479"/>
        <end position="500"/>
    </location>
</feature>
<evidence type="ECO:0000256" key="7">
    <source>
        <dbReference type="RuleBase" id="RU363032"/>
    </source>
</evidence>
<comment type="similarity">
    <text evidence="7">Belongs to the binding-protein-dependent transport system permease family.</text>
</comment>
<dbReference type="InterPro" id="IPR035906">
    <property type="entry name" value="MetI-like_sf"/>
</dbReference>
<evidence type="ECO:0000256" key="5">
    <source>
        <dbReference type="ARBA" id="ARBA00022989"/>
    </source>
</evidence>
<organism evidence="9 10">
    <name type="scientific">Candidatus Thermofonsia Clade 1 bacterium</name>
    <dbReference type="NCBI Taxonomy" id="2364210"/>
    <lineage>
        <taxon>Bacteria</taxon>
        <taxon>Bacillati</taxon>
        <taxon>Chloroflexota</taxon>
        <taxon>Candidatus Thermofontia</taxon>
        <taxon>Candidatus Thermofonsia Clade 1</taxon>
    </lineage>
</organism>
<dbReference type="InterPro" id="IPR000515">
    <property type="entry name" value="MetI-like"/>
</dbReference>
<proteinExistence type="inferred from homology"/>
<dbReference type="InterPro" id="IPR050366">
    <property type="entry name" value="BP-dependent_transpt_permease"/>
</dbReference>
<dbReference type="EMBL" id="PGTK01000003">
    <property type="protein sequence ID" value="PJF31416.1"/>
    <property type="molecule type" value="Genomic_DNA"/>
</dbReference>
<name>A0A2M8P1K6_9CHLR</name>
<evidence type="ECO:0000256" key="3">
    <source>
        <dbReference type="ARBA" id="ARBA00022475"/>
    </source>
</evidence>
<dbReference type="Proteomes" id="UP000228921">
    <property type="component" value="Unassembled WGS sequence"/>
</dbReference>
<keyword evidence="2 7" id="KW-0813">Transport</keyword>
<feature type="transmembrane region" description="Helical" evidence="7">
    <location>
        <begin position="347"/>
        <end position="371"/>
    </location>
</feature>
<dbReference type="Pfam" id="PF00528">
    <property type="entry name" value="BPD_transp_1"/>
    <property type="match status" value="1"/>
</dbReference>
<dbReference type="GO" id="GO:0005886">
    <property type="term" value="C:plasma membrane"/>
    <property type="evidence" value="ECO:0007669"/>
    <property type="project" value="UniProtKB-SubCell"/>
</dbReference>
<keyword evidence="3" id="KW-1003">Cell membrane</keyword>
<dbReference type="Gene3D" id="1.10.3720.10">
    <property type="entry name" value="MetI-like"/>
    <property type="match status" value="1"/>
</dbReference>
<dbReference type="Pfam" id="PF12911">
    <property type="entry name" value="OppC_N"/>
    <property type="match status" value="1"/>
</dbReference>
<keyword evidence="4 7" id="KW-0812">Transmembrane</keyword>
<reference evidence="9 10" key="1">
    <citation type="submission" date="2017-11" db="EMBL/GenBank/DDBJ databases">
        <title>Evolution of Phototrophy in the Chloroflexi Phylum Driven by Horizontal Gene Transfer.</title>
        <authorList>
            <person name="Ward L.M."/>
            <person name="Hemp J."/>
            <person name="Shih P.M."/>
            <person name="Mcglynn S.E."/>
            <person name="Fischer W."/>
        </authorList>
    </citation>
    <scope>NUCLEOTIDE SEQUENCE [LARGE SCALE GENOMIC DNA]</scope>
    <source>
        <strain evidence="9">CP2_2F</strain>
    </source>
</reference>
<dbReference type="PANTHER" id="PTHR43386">
    <property type="entry name" value="OLIGOPEPTIDE TRANSPORT SYSTEM PERMEASE PROTEIN APPC"/>
    <property type="match status" value="1"/>
</dbReference>
<evidence type="ECO:0000313" key="9">
    <source>
        <dbReference type="EMBL" id="PJF31416.1"/>
    </source>
</evidence>
<dbReference type="PANTHER" id="PTHR43386:SF1">
    <property type="entry name" value="D,D-DIPEPTIDE TRANSPORT SYSTEM PERMEASE PROTEIN DDPC-RELATED"/>
    <property type="match status" value="1"/>
</dbReference>
<protein>
    <recommendedName>
        <fullName evidence="8">ABC transmembrane type-1 domain-containing protein</fullName>
    </recommendedName>
</protein>
<evidence type="ECO:0000256" key="1">
    <source>
        <dbReference type="ARBA" id="ARBA00004651"/>
    </source>
</evidence>
<dbReference type="SUPFAM" id="SSF161098">
    <property type="entry name" value="MetI-like"/>
    <property type="match status" value="1"/>
</dbReference>
<evidence type="ECO:0000256" key="2">
    <source>
        <dbReference type="ARBA" id="ARBA00022448"/>
    </source>
</evidence>
<gene>
    <name evidence="9" type="ORF">CUN51_03535</name>
</gene>
<evidence type="ECO:0000256" key="6">
    <source>
        <dbReference type="ARBA" id="ARBA00023136"/>
    </source>
</evidence>
<dbReference type="InterPro" id="IPR025966">
    <property type="entry name" value="OppC_N"/>
</dbReference>
<evidence type="ECO:0000313" key="10">
    <source>
        <dbReference type="Proteomes" id="UP000228921"/>
    </source>
</evidence>
<feature type="transmembrane region" description="Helical" evidence="7">
    <location>
        <begin position="316"/>
        <end position="340"/>
    </location>
</feature>
<feature type="domain" description="ABC transmembrane type-1" evidence="8">
    <location>
        <begin position="312"/>
        <end position="501"/>
    </location>
</feature>
<comment type="subcellular location">
    <subcellularLocation>
        <location evidence="1 7">Cell membrane</location>
        <topology evidence="1 7">Multi-pass membrane protein</topology>
    </subcellularLocation>
</comment>
<sequence>MAVRTGVVKLKDQEEEKYYAGQSLLQLALRRLRRDTLTLIAMGVVLLLILLAIFAPFIEQNILGVSYSRTDPVNAFLPPGGTARLVYLPDNRYRSQGLNVVVTHDRGAGGREVGEIHVEVQARQLTTKEGMANMFVAHTSFGTPAFSVFLDDQTRPFAARIGQNSISNILEIPVGAHTLTFRRGTNVEGEVLATLEVDIQPETLTTAVLFGRPEGEGETAVQAKAFSVNSRDLAVDTARLHVIHTSTSAPRTVNVRIMDQVRIPEIRYGEDGSVVVERGLFTTGISAMDARTYVLGTDDLGRDHLSRLLYAGQISLSIAFAAALISIFIGVTIGIVAGFYGGLIDDVVNLTIATISSLPTLLILLILVALLNPGPEVLVLVLGFLGWFGICRLVRGETLSIRAREYIVSARAIGAPVSRIMFVHVLPNLLSVVIVALALDIGNLILVESALSFLGFGIKPPAASWGNMLSNAQTFFTKGVHLVIFPGLMISITVLCLYIIGDGLRDAFDPTLKR</sequence>
<accession>A0A2M8P1K6</accession>
<feature type="transmembrane region" description="Helical" evidence="7">
    <location>
        <begin position="37"/>
        <end position="58"/>
    </location>
</feature>
<dbReference type="GO" id="GO:0055085">
    <property type="term" value="P:transmembrane transport"/>
    <property type="evidence" value="ECO:0007669"/>
    <property type="project" value="InterPro"/>
</dbReference>
<feature type="transmembrane region" description="Helical" evidence="7">
    <location>
        <begin position="377"/>
        <end position="394"/>
    </location>
</feature>
<dbReference type="CDD" id="cd06261">
    <property type="entry name" value="TM_PBP2"/>
    <property type="match status" value="1"/>
</dbReference>
<feature type="transmembrane region" description="Helical" evidence="7">
    <location>
        <begin position="432"/>
        <end position="458"/>
    </location>
</feature>
<evidence type="ECO:0000256" key="4">
    <source>
        <dbReference type="ARBA" id="ARBA00022692"/>
    </source>
</evidence>
<dbReference type="PROSITE" id="PS50928">
    <property type="entry name" value="ABC_TM1"/>
    <property type="match status" value="1"/>
</dbReference>
<dbReference type="Pfam" id="PF14344">
    <property type="entry name" value="DUF4397"/>
    <property type="match status" value="1"/>
</dbReference>